<dbReference type="Proteomes" id="UP001195624">
    <property type="component" value="Unassembled WGS sequence"/>
</dbReference>
<proteinExistence type="predicted"/>
<comment type="caution">
    <text evidence="2">The sequence shown here is derived from an EMBL/GenBank/DDBJ whole genome shotgun (WGS) entry which is preliminary data.</text>
</comment>
<reference evidence="3" key="1">
    <citation type="submission" date="2023-07" db="EMBL/GenBank/DDBJ databases">
        <title>Genome mining of underrepresented organisms for secondary metabolites.</title>
        <authorList>
            <person name="D'Agostino P.M."/>
        </authorList>
    </citation>
    <scope>NUCLEOTIDE SEQUENCE [LARGE SCALE GENOMIC DNA]</scope>
    <source>
        <strain evidence="3">WS4403</strain>
    </source>
</reference>
<gene>
    <name evidence="2" type="ORF">J2125_004284</name>
</gene>
<evidence type="ECO:0000313" key="3">
    <source>
        <dbReference type="Proteomes" id="UP001195624"/>
    </source>
</evidence>
<evidence type="ECO:0000313" key="2">
    <source>
        <dbReference type="EMBL" id="MBP2171092.1"/>
    </source>
</evidence>
<accession>A0ABS4PEP2</accession>
<feature type="region of interest" description="Disordered" evidence="1">
    <location>
        <begin position="306"/>
        <end position="328"/>
    </location>
</feature>
<sequence>MDTPLLAIDSNFATLNDSEVTAAVMDAYIQSMSFNFLEFPKRTAQILELVTHNPAWWRRLIHSADQLLWIKDKGYGWAVYRQTTSCGFIRLYRFKPSATTDHTKTTPWSEGNWQTIKSESELAALLATEATVFVFEQWKKHQLEVNRIPADFARGRLANTAVSQAIIVAKGNGCAICGDAATHRASTTMGAEQAVMLSVSLCAQHENDVQQHPCVLAFFASLFFLKLDIPDLIKLDYIPETLTEPMFALIAANLQATFTPPEKRSRGWNVKFCMADGWSWRLRINSLMDYAYMLFDADDKQRHRIDSAPDHPDVPWGPDHQHYAPKPGKKHRIEPSFTYGVPIFDFPLLEKAKQHYQNQQ</sequence>
<keyword evidence="3" id="KW-1185">Reference proteome</keyword>
<dbReference type="RefSeq" id="WP_017802033.1">
    <property type="nucleotide sequence ID" value="NZ_JAGGMQ010000001.1"/>
</dbReference>
<evidence type="ECO:0000256" key="1">
    <source>
        <dbReference type="SAM" id="MobiDB-lite"/>
    </source>
</evidence>
<protein>
    <submittedName>
        <fullName evidence="2">Uncharacterized protein</fullName>
    </submittedName>
</protein>
<name>A0ABS4PEP2_9GAMM</name>
<dbReference type="EMBL" id="JAGGMQ010000001">
    <property type="protein sequence ID" value="MBP2171092.1"/>
    <property type="molecule type" value="Genomic_DNA"/>
</dbReference>
<organism evidence="2 3">
    <name type="scientific">Winslowiella toletana</name>
    <dbReference type="NCBI Taxonomy" id="92490"/>
    <lineage>
        <taxon>Bacteria</taxon>
        <taxon>Pseudomonadati</taxon>
        <taxon>Pseudomonadota</taxon>
        <taxon>Gammaproteobacteria</taxon>
        <taxon>Enterobacterales</taxon>
        <taxon>Erwiniaceae</taxon>
        <taxon>Winslowiella</taxon>
    </lineage>
</organism>